<keyword evidence="1" id="KW-0812">Transmembrane</keyword>
<proteinExistence type="predicted"/>
<feature type="transmembrane region" description="Helical" evidence="1">
    <location>
        <begin position="58"/>
        <end position="81"/>
    </location>
</feature>
<evidence type="ECO:0000313" key="3">
    <source>
        <dbReference type="Proteomes" id="UP001201163"/>
    </source>
</evidence>
<protein>
    <submittedName>
        <fullName evidence="2">Uncharacterized protein</fullName>
    </submittedName>
</protein>
<keyword evidence="1" id="KW-0472">Membrane</keyword>
<gene>
    <name evidence="2" type="ORF">EDB92DRAFT_7846</name>
</gene>
<dbReference type="Pfam" id="PF15159">
    <property type="entry name" value="PIG-Y"/>
    <property type="match status" value="1"/>
</dbReference>
<comment type="caution">
    <text evidence="2">The sequence shown here is derived from an EMBL/GenBank/DDBJ whole genome shotgun (WGS) entry which is preliminary data.</text>
</comment>
<accession>A0AAD4LR74</accession>
<dbReference type="EMBL" id="JAKELL010000001">
    <property type="protein sequence ID" value="KAH9001067.1"/>
    <property type="molecule type" value="Genomic_DNA"/>
</dbReference>
<name>A0AAD4LR74_9AGAM</name>
<organism evidence="2 3">
    <name type="scientific">Lactarius akahatsu</name>
    <dbReference type="NCBI Taxonomy" id="416441"/>
    <lineage>
        <taxon>Eukaryota</taxon>
        <taxon>Fungi</taxon>
        <taxon>Dikarya</taxon>
        <taxon>Basidiomycota</taxon>
        <taxon>Agaricomycotina</taxon>
        <taxon>Agaricomycetes</taxon>
        <taxon>Russulales</taxon>
        <taxon>Russulaceae</taxon>
        <taxon>Lactarius</taxon>
    </lineage>
</organism>
<dbReference type="AlphaFoldDB" id="A0AAD4LR74"/>
<keyword evidence="3" id="KW-1185">Reference proteome</keyword>
<dbReference type="InterPro" id="IPR029164">
    <property type="entry name" value="PIG-Y"/>
</dbReference>
<sequence>MKVWASPPAPHIGYIYLAASALLLAVGAHTILLGALFPGGPTSIMALNALERDGHYKYLALFSVPVCAYFVIANWVGWQFFRNS</sequence>
<dbReference type="Proteomes" id="UP001201163">
    <property type="component" value="Unassembled WGS sequence"/>
</dbReference>
<keyword evidence="1" id="KW-1133">Transmembrane helix</keyword>
<evidence type="ECO:0000256" key="1">
    <source>
        <dbReference type="SAM" id="Phobius"/>
    </source>
</evidence>
<evidence type="ECO:0000313" key="2">
    <source>
        <dbReference type="EMBL" id="KAH9001067.1"/>
    </source>
</evidence>
<reference evidence="2" key="1">
    <citation type="submission" date="2022-01" db="EMBL/GenBank/DDBJ databases">
        <title>Comparative genomics reveals a dynamic genome evolution in the ectomycorrhizal milk-cap (Lactarius) mushrooms.</title>
        <authorList>
            <consortium name="DOE Joint Genome Institute"/>
            <person name="Lebreton A."/>
            <person name="Tang N."/>
            <person name="Kuo A."/>
            <person name="LaButti K."/>
            <person name="Drula E."/>
            <person name="Barry K."/>
            <person name="Clum A."/>
            <person name="Lipzen A."/>
            <person name="Mousain D."/>
            <person name="Ng V."/>
            <person name="Wang R."/>
            <person name="Wang X."/>
            <person name="Dai Y."/>
            <person name="Henrissat B."/>
            <person name="Grigoriev I.V."/>
            <person name="Guerin-Laguette A."/>
            <person name="Yu F."/>
            <person name="Martin F.M."/>
        </authorList>
    </citation>
    <scope>NUCLEOTIDE SEQUENCE</scope>
    <source>
        <strain evidence="2">QP</strain>
    </source>
</reference>
<feature type="transmembrane region" description="Helical" evidence="1">
    <location>
        <begin position="12"/>
        <end position="37"/>
    </location>
</feature>